<protein>
    <submittedName>
        <fullName evidence="1">16595_t:CDS:1</fullName>
    </submittedName>
</protein>
<keyword evidence="2" id="KW-1185">Reference proteome</keyword>
<reference evidence="1" key="1">
    <citation type="submission" date="2021-06" db="EMBL/GenBank/DDBJ databases">
        <authorList>
            <person name="Kallberg Y."/>
            <person name="Tangrot J."/>
            <person name="Rosling A."/>
        </authorList>
    </citation>
    <scope>NUCLEOTIDE SEQUENCE</scope>
    <source>
        <strain evidence="1">IN212</strain>
    </source>
</reference>
<accession>A0A9N9A640</accession>
<evidence type="ECO:0000313" key="2">
    <source>
        <dbReference type="Proteomes" id="UP000789396"/>
    </source>
</evidence>
<comment type="caution">
    <text evidence="1">The sequence shown here is derived from an EMBL/GenBank/DDBJ whole genome shotgun (WGS) entry which is preliminary data.</text>
</comment>
<dbReference type="OrthoDB" id="10582237at2759"/>
<evidence type="ECO:0000313" key="1">
    <source>
        <dbReference type="EMBL" id="CAG8521041.1"/>
    </source>
</evidence>
<proteinExistence type="predicted"/>
<gene>
    <name evidence="1" type="ORF">RFULGI_LOCUS3351</name>
</gene>
<dbReference type="Proteomes" id="UP000789396">
    <property type="component" value="Unassembled WGS sequence"/>
</dbReference>
<dbReference type="EMBL" id="CAJVPZ010002903">
    <property type="protein sequence ID" value="CAG8521041.1"/>
    <property type="molecule type" value="Genomic_DNA"/>
</dbReference>
<sequence>MAESNNLISISKVFKKNIDIFFKNADENNTNNNEIYKQIEAVSIKEKEFFIIEEFFNFEVFMKEQENFLVTEEIYSHSMVQQSNIESEKWSIDDIIQNL</sequence>
<dbReference type="AlphaFoldDB" id="A0A9N9A640"/>
<organism evidence="1 2">
    <name type="scientific">Racocetra fulgida</name>
    <dbReference type="NCBI Taxonomy" id="60492"/>
    <lineage>
        <taxon>Eukaryota</taxon>
        <taxon>Fungi</taxon>
        <taxon>Fungi incertae sedis</taxon>
        <taxon>Mucoromycota</taxon>
        <taxon>Glomeromycotina</taxon>
        <taxon>Glomeromycetes</taxon>
        <taxon>Diversisporales</taxon>
        <taxon>Gigasporaceae</taxon>
        <taxon>Racocetra</taxon>
    </lineage>
</organism>
<name>A0A9N9A640_9GLOM</name>